<dbReference type="AlphaFoldDB" id="A0A0L9V4S4"/>
<name>A0A0L9V4S4_PHAAN</name>
<dbReference type="Proteomes" id="UP000053144">
    <property type="component" value="Chromosome 8"/>
</dbReference>
<reference evidence="2" key="1">
    <citation type="journal article" date="2015" name="Proc. Natl. Acad. Sci. U.S.A.">
        <title>Genome sequencing of adzuki bean (Vigna angularis) provides insight into high starch and low fat accumulation and domestication.</title>
        <authorList>
            <person name="Yang K."/>
            <person name="Tian Z."/>
            <person name="Chen C."/>
            <person name="Luo L."/>
            <person name="Zhao B."/>
            <person name="Wang Z."/>
            <person name="Yu L."/>
            <person name="Li Y."/>
            <person name="Sun Y."/>
            <person name="Li W."/>
            <person name="Chen Y."/>
            <person name="Li Y."/>
            <person name="Zhang Y."/>
            <person name="Ai D."/>
            <person name="Zhao J."/>
            <person name="Shang C."/>
            <person name="Ma Y."/>
            <person name="Wu B."/>
            <person name="Wang M."/>
            <person name="Gao L."/>
            <person name="Sun D."/>
            <person name="Zhang P."/>
            <person name="Guo F."/>
            <person name="Wang W."/>
            <person name="Li Y."/>
            <person name="Wang J."/>
            <person name="Varshney R.K."/>
            <person name="Wang J."/>
            <person name="Ling H.Q."/>
            <person name="Wan P."/>
        </authorList>
    </citation>
    <scope>NUCLEOTIDE SEQUENCE</scope>
    <source>
        <strain evidence="2">cv. Jingnong 6</strain>
    </source>
</reference>
<protein>
    <submittedName>
        <fullName evidence="1">Uncharacterized protein</fullName>
    </submittedName>
</protein>
<dbReference type="Gramene" id="KOM49734">
    <property type="protein sequence ID" value="KOM49734"/>
    <property type="gene ID" value="LR48_Vigan08g056100"/>
</dbReference>
<organism evidence="1 2">
    <name type="scientific">Phaseolus angularis</name>
    <name type="common">Azuki bean</name>
    <name type="synonym">Vigna angularis</name>
    <dbReference type="NCBI Taxonomy" id="3914"/>
    <lineage>
        <taxon>Eukaryota</taxon>
        <taxon>Viridiplantae</taxon>
        <taxon>Streptophyta</taxon>
        <taxon>Embryophyta</taxon>
        <taxon>Tracheophyta</taxon>
        <taxon>Spermatophyta</taxon>
        <taxon>Magnoliopsida</taxon>
        <taxon>eudicotyledons</taxon>
        <taxon>Gunneridae</taxon>
        <taxon>Pentapetalae</taxon>
        <taxon>rosids</taxon>
        <taxon>fabids</taxon>
        <taxon>Fabales</taxon>
        <taxon>Fabaceae</taxon>
        <taxon>Papilionoideae</taxon>
        <taxon>50 kb inversion clade</taxon>
        <taxon>NPAAA clade</taxon>
        <taxon>indigoferoid/millettioid clade</taxon>
        <taxon>Phaseoleae</taxon>
        <taxon>Vigna</taxon>
    </lineage>
</organism>
<sequence length="103" mass="10967">MNRLKRLRRLLCGSGGIDSAGSGDPVYGSGGEWGSLEVGAWATLADDSGGSSDGANFGVVIAGVNRTFLPYQRPQPAMAATTMVRQRRRCDCCSKMEPQDQEL</sequence>
<accession>A0A0L9V4S4</accession>
<gene>
    <name evidence="1" type="ORF">LR48_Vigan08g056100</name>
</gene>
<evidence type="ECO:0000313" key="2">
    <source>
        <dbReference type="Proteomes" id="UP000053144"/>
    </source>
</evidence>
<evidence type="ECO:0000313" key="1">
    <source>
        <dbReference type="EMBL" id="KOM49734.1"/>
    </source>
</evidence>
<proteinExistence type="predicted"/>
<dbReference type="EMBL" id="CM003378">
    <property type="protein sequence ID" value="KOM49734.1"/>
    <property type="molecule type" value="Genomic_DNA"/>
</dbReference>